<feature type="transmembrane region" description="Helical" evidence="6">
    <location>
        <begin position="300"/>
        <end position="322"/>
    </location>
</feature>
<evidence type="ECO:0000256" key="4">
    <source>
        <dbReference type="ARBA" id="ARBA00022989"/>
    </source>
</evidence>
<feature type="transmembrane region" description="Helical" evidence="6">
    <location>
        <begin position="98"/>
        <end position="117"/>
    </location>
</feature>
<dbReference type="Proteomes" id="UP001150942">
    <property type="component" value="Unassembled WGS sequence"/>
</dbReference>
<evidence type="ECO:0008006" key="9">
    <source>
        <dbReference type="Google" id="ProtNLM"/>
    </source>
</evidence>
<dbReference type="GO" id="GO:0016020">
    <property type="term" value="C:membrane"/>
    <property type="evidence" value="ECO:0007669"/>
    <property type="project" value="UniProtKB-SubCell"/>
</dbReference>
<accession>A0A9W9M2Z5</accession>
<dbReference type="Gene3D" id="1.20.1250.20">
    <property type="entry name" value="MFS general substrate transporter like domains"/>
    <property type="match status" value="1"/>
</dbReference>
<dbReference type="AlphaFoldDB" id="A0A9W9M2Z5"/>
<evidence type="ECO:0000256" key="3">
    <source>
        <dbReference type="ARBA" id="ARBA00022692"/>
    </source>
</evidence>
<feature type="transmembrane region" description="Helical" evidence="6">
    <location>
        <begin position="123"/>
        <end position="146"/>
    </location>
</feature>
<dbReference type="OrthoDB" id="2962993at2759"/>
<reference evidence="7" key="2">
    <citation type="journal article" date="2023" name="IMA Fungus">
        <title>Comparative genomic study of the Penicillium genus elucidates a diverse pangenome and 15 lateral gene transfer events.</title>
        <authorList>
            <person name="Petersen C."/>
            <person name="Sorensen T."/>
            <person name="Nielsen M.R."/>
            <person name="Sondergaard T.E."/>
            <person name="Sorensen J.L."/>
            <person name="Fitzpatrick D.A."/>
            <person name="Frisvad J.C."/>
            <person name="Nielsen K.L."/>
        </authorList>
    </citation>
    <scope>NUCLEOTIDE SEQUENCE</scope>
    <source>
        <strain evidence="7">IBT 20477</strain>
    </source>
</reference>
<dbReference type="PANTHER" id="PTHR43791">
    <property type="entry name" value="PERMEASE-RELATED"/>
    <property type="match status" value="1"/>
</dbReference>
<evidence type="ECO:0000256" key="2">
    <source>
        <dbReference type="ARBA" id="ARBA00022448"/>
    </source>
</evidence>
<keyword evidence="2" id="KW-0813">Transport</keyword>
<dbReference type="Pfam" id="PF07690">
    <property type="entry name" value="MFS_1"/>
    <property type="match status" value="1"/>
</dbReference>
<dbReference type="InterPro" id="IPR011701">
    <property type="entry name" value="MFS"/>
</dbReference>
<proteinExistence type="predicted"/>
<gene>
    <name evidence="7" type="ORF">N7449_009783</name>
</gene>
<protein>
    <recommendedName>
        <fullName evidence="9">Major facilitator superfamily (MFS) profile domain-containing protein</fullName>
    </recommendedName>
</protein>
<dbReference type="EMBL" id="JAPQKQ010000007">
    <property type="protein sequence ID" value="KAJ5186789.1"/>
    <property type="molecule type" value="Genomic_DNA"/>
</dbReference>
<evidence type="ECO:0000313" key="8">
    <source>
        <dbReference type="Proteomes" id="UP001150942"/>
    </source>
</evidence>
<evidence type="ECO:0000256" key="5">
    <source>
        <dbReference type="ARBA" id="ARBA00023136"/>
    </source>
</evidence>
<dbReference type="InterPro" id="IPR036259">
    <property type="entry name" value="MFS_trans_sf"/>
</dbReference>
<dbReference type="PANTHER" id="PTHR43791:SF38">
    <property type="entry name" value="MAJOR FACILITATOR SUPERFAMILY (MFS) PROFILE DOMAIN-CONTAINING PROTEIN"/>
    <property type="match status" value="1"/>
</dbReference>
<keyword evidence="8" id="KW-1185">Reference proteome</keyword>
<dbReference type="SUPFAM" id="SSF103473">
    <property type="entry name" value="MFS general substrate transporter"/>
    <property type="match status" value="1"/>
</dbReference>
<keyword evidence="5 6" id="KW-0472">Membrane</keyword>
<sequence>MSISVEHSKSQDLHSEDTARYIIVDADAEKKLVRNIDLYLMPSIFILYLFSYMDRSNIGLAKIAGMKKDLHLTSHQYYLCGAIQSGSSMILSRTRPSVFLPIITFAWGSVAALIGAVRNQGQLVVLGFFLGVFEAGFSPAVIFLISTWYRKNEQSKRFIVFLTAGILSGAFGGVISGAITSTLYGAHGICGWRWLFIVEGVATAGVSPIVHWTLLDYSPSSRGLSPEERKLAQQRLIGDGIADQGDSRKQYTSILILLLKALSNWRTWVLVPGYMTLVGAGVISYFYPTLVNDMGYTSTTAQYMTAPLYIASLAAAIPICWFADRKPHLCYFCCRGCLLWSGGYFVQALSMKGGNMIRCVICEEYMSI</sequence>
<dbReference type="GO" id="GO:0022857">
    <property type="term" value="F:transmembrane transporter activity"/>
    <property type="evidence" value="ECO:0007669"/>
    <property type="project" value="InterPro"/>
</dbReference>
<comment type="subcellular location">
    <subcellularLocation>
        <location evidence="1">Membrane</location>
        <topology evidence="1">Multi-pass membrane protein</topology>
    </subcellularLocation>
</comment>
<feature type="transmembrane region" description="Helical" evidence="6">
    <location>
        <begin position="268"/>
        <end position="288"/>
    </location>
</feature>
<name>A0A9W9M2Z5_9EURO</name>
<keyword evidence="4 6" id="KW-1133">Transmembrane helix</keyword>
<feature type="transmembrane region" description="Helical" evidence="6">
    <location>
        <begin position="158"/>
        <end position="179"/>
    </location>
</feature>
<reference evidence="7" key="1">
    <citation type="submission" date="2022-11" db="EMBL/GenBank/DDBJ databases">
        <authorList>
            <person name="Petersen C."/>
        </authorList>
    </citation>
    <scope>NUCLEOTIDE SEQUENCE</scope>
    <source>
        <strain evidence="7">IBT 20477</strain>
    </source>
</reference>
<evidence type="ECO:0000313" key="7">
    <source>
        <dbReference type="EMBL" id="KAJ5186789.1"/>
    </source>
</evidence>
<feature type="transmembrane region" description="Helical" evidence="6">
    <location>
        <begin position="36"/>
        <end position="53"/>
    </location>
</feature>
<evidence type="ECO:0000256" key="6">
    <source>
        <dbReference type="SAM" id="Phobius"/>
    </source>
</evidence>
<keyword evidence="3 6" id="KW-0812">Transmembrane</keyword>
<feature type="transmembrane region" description="Helical" evidence="6">
    <location>
        <begin position="191"/>
        <end position="215"/>
    </location>
</feature>
<evidence type="ECO:0000256" key="1">
    <source>
        <dbReference type="ARBA" id="ARBA00004141"/>
    </source>
</evidence>
<organism evidence="7 8">
    <name type="scientific">Penicillium cf. viridicatum</name>
    <dbReference type="NCBI Taxonomy" id="2972119"/>
    <lineage>
        <taxon>Eukaryota</taxon>
        <taxon>Fungi</taxon>
        <taxon>Dikarya</taxon>
        <taxon>Ascomycota</taxon>
        <taxon>Pezizomycotina</taxon>
        <taxon>Eurotiomycetes</taxon>
        <taxon>Eurotiomycetidae</taxon>
        <taxon>Eurotiales</taxon>
        <taxon>Aspergillaceae</taxon>
        <taxon>Penicillium</taxon>
    </lineage>
</organism>
<comment type="caution">
    <text evidence="7">The sequence shown here is derived from an EMBL/GenBank/DDBJ whole genome shotgun (WGS) entry which is preliminary data.</text>
</comment>